<dbReference type="Proteomes" id="UP001059971">
    <property type="component" value="Chromosome 2"/>
</dbReference>
<feature type="domain" description="D-glutamate N-acetyltransferase-like N-terminal" evidence="2">
    <location>
        <begin position="45"/>
        <end position="128"/>
    </location>
</feature>
<dbReference type="EMBL" id="AP018818">
    <property type="protein sequence ID" value="BBF71704.1"/>
    <property type="molecule type" value="Genomic_DNA"/>
</dbReference>
<evidence type="ECO:0000313" key="4">
    <source>
        <dbReference type="Proteomes" id="UP001059971"/>
    </source>
</evidence>
<sequence>MGTLVLPRPYLLFLGDATECGFAKTALGLADWAPNLCLGEYGLPGCTVTAGLPPLTPAEARSKGARALVIGVANVGGVIPDQWMDALVEALDAGFDLVSGMHAKLASFPRLADAAAKAGRQLIDVRTPPSGIPIATGRKRSGKRLLTVGTDCALGKKYTALAIADGFKARGVNADFRASGQTGIMIAGSGMPMDSVVSDFLAGAAEILSPDAPQEHWDVIEGQGSLFHPAYATVSLGLLHGSQPDVFIVCHEVGRTGILGVSGYSLPSIPQVIEQTVVMGRLTNPAIRCAGISLNTSSLDAVGAAAEIDRLSTELGYPVADPIRRGAAFERLLDACLA</sequence>
<dbReference type="InterPro" id="IPR035402">
    <property type="entry name" value="DgcN-like_N"/>
</dbReference>
<dbReference type="PANTHER" id="PTHR40690">
    <property type="entry name" value="GLL3100 PROTEIN"/>
    <property type="match status" value="1"/>
</dbReference>
<protein>
    <recommendedName>
        <fullName evidence="5">EBNA-1 nuclear protein</fullName>
    </recommendedName>
</protein>
<dbReference type="PIRSF" id="PIRSF026760">
    <property type="entry name" value="UCP026760"/>
    <property type="match status" value="1"/>
</dbReference>
<dbReference type="SUPFAM" id="SSF52540">
    <property type="entry name" value="P-loop containing nucleoside triphosphate hydrolases"/>
    <property type="match status" value="1"/>
</dbReference>
<dbReference type="Gene3D" id="3.40.50.300">
    <property type="entry name" value="P-loop containing nucleotide triphosphate hydrolases"/>
    <property type="match status" value="1"/>
</dbReference>
<feature type="domain" description="D-glutamate N-acetyltransferase-like C-terminal" evidence="1">
    <location>
        <begin position="134"/>
        <end position="327"/>
    </location>
</feature>
<dbReference type="Gene3D" id="3.40.50.720">
    <property type="entry name" value="NAD(P)-binding Rossmann-like Domain"/>
    <property type="match status" value="1"/>
</dbReference>
<keyword evidence="4" id="KW-1185">Reference proteome</keyword>
<gene>
    <name evidence="3" type="ORF">SBA_ch2_2370</name>
</gene>
<dbReference type="Pfam" id="PF17396">
    <property type="entry name" value="DUF1611_N"/>
    <property type="match status" value="1"/>
</dbReference>
<evidence type="ECO:0000313" key="3">
    <source>
        <dbReference type="EMBL" id="BBF71704.1"/>
    </source>
</evidence>
<evidence type="ECO:0008006" key="5">
    <source>
        <dbReference type="Google" id="ProtNLM"/>
    </source>
</evidence>
<evidence type="ECO:0000259" key="2">
    <source>
        <dbReference type="Pfam" id="PF17396"/>
    </source>
</evidence>
<proteinExistence type="predicted"/>
<dbReference type="InterPro" id="IPR027417">
    <property type="entry name" value="P-loop_NTPase"/>
</dbReference>
<dbReference type="InterPro" id="IPR035086">
    <property type="entry name" value="DgcN-like_C"/>
</dbReference>
<reference evidence="3" key="1">
    <citation type="submission" date="2018-07" db="EMBL/GenBank/DDBJ databases">
        <title>Complete genome sequence of Sphingomonas bisphenolicum strain AO1, a bisphenol A degradative bacterium isolated from Japanese farm field.</title>
        <authorList>
            <person name="Murakami M."/>
            <person name="Koh M."/>
            <person name="Koba S."/>
            <person name="Matsumura Y."/>
        </authorList>
    </citation>
    <scope>NUCLEOTIDE SEQUENCE</scope>
    <source>
        <strain evidence="3">AO1</strain>
    </source>
</reference>
<evidence type="ECO:0000259" key="1">
    <source>
        <dbReference type="Pfam" id="PF07755"/>
    </source>
</evidence>
<dbReference type="PANTHER" id="PTHR40690:SF1">
    <property type="entry name" value="DUF1611 DOMAIN-CONTAINING PROTEIN"/>
    <property type="match status" value="1"/>
</dbReference>
<name>A0ABN5WHC5_9SPHN</name>
<dbReference type="InterPro" id="IPR011669">
    <property type="entry name" value="DgcN-like"/>
</dbReference>
<dbReference type="Pfam" id="PF07755">
    <property type="entry name" value="DUF1611"/>
    <property type="match status" value="1"/>
</dbReference>
<accession>A0ABN5WHC5</accession>
<organism evidence="3 4">
    <name type="scientific">Sphingomonas bisphenolicum</name>
    <dbReference type="NCBI Taxonomy" id="296544"/>
    <lineage>
        <taxon>Bacteria</taxon>
        <taxon>Pseudomonadati</taxon>
        <taxon>Pseudomonadota</taxon>
        <taxon>Alphaproteobacteria</taxon>
        <taxon>Sphingomonadales</taxon>
        <taxon>Sphingomonadaceae</taxon>
        <taxon>Sphingomonas</taxon>
    </lineage>
</organism>